<sequence>MNKDDTKKTGNAPVIYPGSLNDQELIKFLEELSVSLQSRSRLAGKPVRLREEASIAEERLSAMNEAIDLIVCRHTQAPSDAETQHHQKKYHEHGEAINNNILLDAALQQQLTTAGQRIKIMAAISEALTNEGKKLGIKGIRKEELEQIFSAISLITEIK</sequence>
<dbReference type="RefSeq" id="WP_249245490.1">
    <property type="nucleotide sequence ID" value="NZ_JAKPBZ010000114.1"/>
</dbReference>
<proteinExistence type="predicted"/>
<evidence type="ECO:0000313" key="2">
    <source>
        <dbReference type="Proteomes" id="UP001203069"/>
    </source>
</evidence>
<name>A0ABT0MWR5_9GAMM</name>
<keyword evidence="2" id="KW-1185">Reference proteome</keyword>
<comment type="caution">
    <text evidence="1">The sequence shown here is derived from an EMBL/GenBank/DDBJ whole genome shotgun (WGS) entry which is preliminary data.</text>
</comment>
<dbReference type="EMBL" id="JAKPBZ010000114">
    <property type="protein sequence ID" value="MCL2894284.1"/>
    <property type="molecule type" value="Genomic_DNA"/>
</dbReference>
<dbReference type="Proteomes" id="UP001203069">
    <property type="component" value="Unassembled WGS sequence"/>
</dbReference>
<reference evidence="1 2" key="1">
    <citation type="submission" date="2022-02" db="EMBL/GenBank/DDBJ databases">
        <title>Description of Brenneria tiliae sp. nov. isolated from symptomatic Tilia x moltkei and Tilia x europaea trees in the UK.</title>
        <authorList>
            <person name="Kile H."/>
        </authorList>
    </citation>
    <scope>NUCLEOTIDE SEQUENCE [LARGE SCALE GENOMIC DNA]</scope>
    <source>
        <strain evidence="1 2">MC1SB4.1</strain>
    </source>
</reference>
<evidence type="ECO:0000313" key="1">
    <source>
        <dbReference type="EMBL" id="MCL2894284.1"/>
    </source>
</evidence>
<gene>
    <name evidence="1" type="ORF">MFP26_16475</name>
</gene>
<accession>A0ABT0MWR5</accession>
<organism evidence="1 2">
    <name type="scientific">Brenneria tiliae</name>
    <dbReference type="NCBI Taxonomy" id="2914984"/>
    <lineage>
        <taxon>Bacteria</taxon>
        <taxon>Pseudomonadati</taxon>
        <taxon>Pseudomonadota</taxon>
        <taxon>Gammaproteobacteria</taxon>
        <taxon>Enterobacterales</taxon>
        <taxon>Pectobacteriaceae</taxon>
        <taxon>Brenneria</taxon>
    </lineage>
</organism>
<protein>
    <submittedName>
        <fullName evidence="1">Uncharacterized protein</fullName>
    </submittedName>
</protein>